<gene>
    <name evidence="3" type="ORF">BCR44DRAFT_1462011</name>
</gene>
<keyword evidence="1" id="KW-0227">DNA damage</keyword>
<accession>A0A1Y2HI70</accession>
<dbReference type="GO" id="GO:0016887">
    <property type="term" value="F:ATP hydrolysis activity"/>
    <property type="evidence" value="ECO:0007669"/>
    <property type="project" value="RHEA"/>
</dbReference>
<comment type="caution">
    <text evidence="3">The sequence shown here is derived from an EMBL/GenBank/DDBJ whole genome shotgun (WGS) entry which is preliminary data.</text>
</comment>
<dbReference type="GO" id="GO:0005524">
    <property type="term" value="F:ATP binding"/>
    <property type="evidence" value="ECO:0007669"/>
    <property type="project" value="UniProtKB-KW"/>
</dbReference>
<proteinExistence type="inferred from homology"/>
<evidence type="ECO:0000313" key="3">
    <source>
        <dbReference type="EMBL" id="ORZ34266.1"/>
    </source>
</evidence>
<dbReference type="GO" id="GO:0043139">
    <property type="term" value="F:5'-3' DNA helicase activity"/>
    <property type="evidence" value="ECO:0007669"/>
    <property type="project" value="UniProtKB-EC"/>
</dbReference>
<sequence>MLLIALHVKIDQPARTTMLELKPGHDTFVDPSATNQTLSLASEGGTGKSRVVHAVADFCNKWNRKQALKVMATTGIAAISVRGRTMHSALKLDVISGKQSTMDANKLKDERDAWESVFAVMIAEYGMMIGTSFGRSVDPRATECSS</sequence>
<keyword evidence="1" id="KW-0067">ATP-binding</keyword>
<evidence type="ECO:0000259" key="2">
    <source>
        <dbReference type="Pfam" id="PF05970"/>
    </source>
</evidence>
<dbReference type="Pfam" id="PF05970">
    <property type="entry name" value="PIF1"/>
    <property type="match status" value="1"/>
</dbReference>
<dbReference type="EMBL" id="MCFL01000030">
    <property type="protein sequence ID" value="ORZ34266.1"/>
    <property type="molecule type" value="Genomic_DNA"/>
</dbReference>
<keyword evidence="1" id="KW-0233">DNA recombination</keyword>
<dbReference type="OrthoDB" id="432234at2759"/>
<protein>
    <recommendedName>
        <fullName evidence="1">ATP-dependent DNA helicase</fullName>
        <ecNumber evidence="1">5.6.2.3</ecNumber>
    </recommendedName>
</protein>
<organism evidence="3 4">
    <name type="scientific">Catenaria anguillulae PL171</name>
    <dbReference type="NCBI Taxonomy" id="765915"/>
    <lineage>
        <taxon>Eukaryota</taxon>
        <taxon>Fungi</taxon>
        <taxon>Fungi incertae sedis</taxon>
        <taxon>Blastocladiomycota</taxon>
        <taxon>Blastocladiomycetes</taxon>
        <taxon>Blastocladiales</taxon>
        <taxon>Catenariaceae</taxon>
        <taxon>Catenaria</taxon>
    </lineage>
</organism>
<dbReference type="InterPro" id="IPR010285">
    <property type="entry name" value="DNA_helicase_pif1-like_DEAD"/>
</dbReference>
<name>A0A1Y2HI70_9FUNG</name>
<dbReference type="EC" id="5.6.2.3" evidence="1"/>
<keyword evidence="1" id="KW-0378">Hydrolase</keyword>
<comment type="catalytic activity">
    <reaction evidence="1">
        <text>ATP + H2O = ADP + phosphate + H(+)</text>
        <dbReference type="Rhea" id="RHEA:13065"/>
        <dbReference type="ChEBI" id="CHEBI:15377"/>
        <dbReference type="ChEBI" id="CHEBI:15378"/>
        <dbReference type="ChEBI" id="CHEBI:30616"/>
        <dbReference type="ChEBI" id="CHEBI:43474"/>
        <dbReference type="ChEBI" id="CHEBI:456216"/>
        <dbReference type="EC" id="5.6.2.3"/>
    </reaction>
</comment>
<keyword evidence="1" id="KW-0347">Helicase</keyword>
<evidence type="ECO:0000256" key="1">
    <source>
        <dbReference type="RuleBase" id="RU363044"/>
    </source>
</evidence>
<reference evidence="3 4" key="1">
    <citation type="submission" date="2016-07" db="EMBL/GenBank/DDBJ databases">
        <title>Pervasive Adenine N6-methylation of Active Genes in Fungi.</title>
        <authorList>
            <consortium name="DOE Joint Genome Institute"/>
            <person name="Mondo S.J."/>
            <person name="Dannebaum R.O."/>
            <person name="Kuo R.C."/>
            <person name="Labutti K."/>
            <person name="Haridas S."/>
            <person name="Kuo A."/>
            <person name="Salamov A."/>
            <person name="Ahrendt S.R."/>
            <person name="Lipzen A."/>
            <person name="Sullivan W."/>
            <person name="Andreopoulos W.B."/>
            <person name="Clum A."/>
            <person name="Lindquist E."/>
            <person name="Daum C."/>
            <person name="Ramamoorthy G.K."/>
            <person name="Gryganskyi A."/>
            <person name="Culley D."/>
            <person name="Magnuson J.K."/>
            <person name="James T.Y."/>
            <person name="O'Malley M.A."/>
            <person name="Stajich J.E."/>
            <person name="Spatafora J.W."/>
            <person name="Visel A."/>
            <person name="Grigoriev I.V."/>
        </authorList>
    </citation>
    <scope>NUCLEOTIDE SEQUENCE [LARGE SCALE GENOMIC DNA]</scope>
    <source>
        <strain evidence="3 4">PL171</strain>
    </source>
</reference>
<feature type="domain" description="DNA helicase Pif1-like DEAD-box helicase" evidence="2">
    <location>
        <begin position="37"/>
        <end position="129"/>
    </location>
</feature>
<dbReference type="GO" id="GO:0006281">
    <property type="term" value="P:DNA repair"/>
    <property type="evidence" value="ECO:0007669"/>
    <property type="project" value="UniProtKB-KW"/>
</dbReference>
<evidence type="ECO:0000313" key="4">
    <source>
        <dbReference type="Proteomes" id="UP000193411"/>
    </source>
</evidence>
<comment type="similarity">
    <text evidence="1">Belongs to the helicase family.</text>
</comment>
<keyword evidence="1" id="KW-0547">Nucleotide-binding</keyword>
<dbReference type="GO" id="GO:0006310">
    <property type="term" value="P:DNA recombination"/>
    <property type="evidence" value="ECO:0007669"/>
    <property type="project" value="UniProtKB-KW"/>
</dbReference>
<dbReference type="GO" id="GO:0000723">
    <property type="term" value="P:telomere maintenance"/>
    <property type="evidence" value="ECO:0007669"/>
    <property type="project" value="InterPro"/>
</dbReference>
<keyword evidence="1" id="KW-0234">DNA repair</keyword>
<dbReference type="Proteomes" id="UP000193411">
    <property type="component" value="Unassembled WGS sequence"/>
</dbReference>
<comment type="cofactor">
    <cofactor evidence="1">
        <name>Mg(2+)</name>
        <dbReference type="ChEBI" id="CHEBI:18420"/>
    </cofactor>
</comment>
<keyword evidence="4" id="KW-1185">Reference proteome</keyword>
<dbReference type="Gene3D" id="3.40.50.300">
    <property type="entry name" value="P-loop containing nucleotide triphosphate hydrolases"/>
    <property type="match status" value="1"/>
</dbReference>
<dbReference type="AlphaFoldDB" id="A0A1Y2HI70"/>
<dbReference type="InterPro" id="IPR027417">
    <property type="entry name" value="P-loop_NTPase"/>
</dbReference>